<name>A0A087UND3_STEMI</name>
<sequence>MTPFQRQILQNLGFDRPCIDSTHNISSYAFELITLIVIDEYEEGIPVAFCISSNSCSLQILEAFHNLC</sequence>
<dbReference type="STRING" id="407821.A0A087UND3"/>
<accession>A0A087UND3</accession>
<evidence type="ECO:0000313" key="1">
    <source>
        <dbReference type="EMBL" id="KFM78872.1"/>
    </source>
</evidence>
<dbReference type="Proteomes" id="UP000054359">
    <property type="component" value="Unassembled WGS sequence"/>
</dbReference>
<evidence type="ECO:0000313" key="2">
    <source>
        <dbReference type="Proteomes" id="UP000054359"/>
    </source>
</evidence>
<dbReference type="EMBL" id="KK120705">
    <property type="protein sequence ID" value="KFM78872.1"/>
    <property type="molecule type" value="Genomic_DNA"/>
</dbReference>
<feature type="non-terminal residue" evidence="1">
    <location>
        <position position="68"/>
    </location>
</feature>
<gene>
    <name evidence="1" type="ORF">X975_06899</name>
</gene>
<dbReference type="AlphaFoldDB" id="A0A087UND3"/>
<reference evidence="1 2" key="1">
    <citation type="submission" date="2013-11" db="EMBL/GenBank/DDBJ databases">
        <title>Genome sequencing of Stegodyphus mimosarum.</title>
        <authorList>
            <person name="Bechsgaard J."/>
        </authorList>
    </citation>
    <scope>NUCLEOTIDE SEQUENCE [LARGE SCALE GENOMIC DNA]</scope>
</reference>
<protein>
    <recommendedName>
        <fullName evidence="3">MULE transposase domain-containing protein</fullName>
    </recommendedName>
</protein>
<dbReference type="OrthoDB" id="6509935at2759"/>
<proteinExistence type="predicted"/>
<organism evidence="1 2">
    <name type="scientific">Stegodyphus mimosarum</name>
    <name type="common">African social velvet spider</name>
    <dbReference type="NCBI Taxonomy" id="407821"/>
    <lineage>
        <taxon>Eukaryota</taxon>
        <taxon>Metazoa</taxon>
        <taxon>Ecdysozoa</taxon>
        <taxon>Arthropoda</taxon>
        <taxon>Chelicerata</taxon>
        <taxon>Arachnida</taxon>
        <taxon>Araneae</taxon>
        <taxon>Araneomorphae</taxon>
        <taxon>Entelegynae</taxon>
        <taxon>Eresoidea</taxon>
        <taxon>Eresidae</taxon>
        <taxon>Stegodyphus</taxon>
    </lineage>
</organism>
<evidence type="ECO:0008006" key="3">
    <source>
        <dbReference type="Google" id="ProtNLM"/>
    </source>
</evidence>
<keyword evidence="2" id="KW-1185">Reference proteome</keyword>